<comment type="caution">
    <text evidence="3">The sequence shown here is derived from an EMBL/GenBank/DDBJ whole genome shotgun (WGS) entry which is preliminary data.</text>
</comment>
<keyword evidence="1" id="KW-0175">Coiled coil</keyword>
<dbReference type="InterPro" id="IPR011333">
    <property type="entry name" value="SKP1/BTB/POZ_sf"/>
</dbReference>
<sequence>MAEKEFTLTYEFQNVGELGDRQNLDSPKEEHFGMEWKMSIDHRDGHLKVFLNTDVTENQEIHFDCTTKIFSKNKERTHSESDTRVFTKYGCWMHCTKIDWKTLNDEYLNDGKLEVEVHVKIRKNVLFPREPLRSFGEDTKQFSDITLKVADRRFYVSKLYLSSQSPYFATLFLGQFRESEKSEIELKDVNPQDLQYFLEFLYAEGGICEYTVQGILAIADMYDTPVAIKKCEEFLIDKSKLSLKHKLELAGKYRLEELKKVCLDKIESKEDIPENAEETKKNPKIESLKEPEDRINHVESVDELISLLPIPPVESCRTSESIENSETDDFYQAFECWSNEKEVLDLKMETIECENEELKLERSEFIEKIDGLKAEVKISRQEKAEAVRKLKQMESENKELKSRLKISNQKIVDGVKGAKELKCEIEKMKIE</sequence>
<accession>A0A2G5V9R9</accession>
<dbReference type="EMBL" id="PDUG01000002">
    <property type="protein sequence ID" value="PIC48467.1"/>
    <property type="molecule type" value="Genomic_DNA"/>
</dbReference>
<dbReference type="OrthoDB" id="6359816at2759"/>
<dbReference type="STRING" id="1611254.A0A2G5V9R9"/>
<dbReference type="PANTHER" id="PTHR22743:SF165">
    <property type="entry name" value="BTB AND MATH DOMAIN CONTAINING-RELATED"/>
    <property type="match status" value="1"/>
</dbReference>
<dbReference type="PROSITE" id="PS50097">
    <property type="entry name" value="BTB"/>
    <property type="match status" value="1"/>
</dbReference>
<dbReference type="InterPro" id="IPR000210">
    <property type="entry name" value="BTB/POZ_dom"/>
</dbReference>
<dbReference type="Gene3D" id="2.60.210.10">
    <property type="entry name" value="Apoptosis, Tumor Necrosis Factor Receptor Associated Protein 2, Chain A"/>
    <property type="match status" value="1"/>
</dbReference>
<dbReference type="Pfam" id="PF00651">
    <property type="entry name" value="BTB"/>
    <property type="match status" value="1"/>
</dbReference>
<dbReference type="PANTHER" id="PTHR22743">
    <property type="entry name" value="MEPRIN/TRAF-LIKE MATH FAMILY-C.ELEGANS"/>
    <property type="match status" value="1"/>
</dbReference>
<dbReference type="SMART" id="SM00225">
    <property type="entry name" value="BTB"/>
    <property type="match status" value="1"/>
</dbReference>
<evidence type="ECO:0000313" key="4">
    <source>
        <dbReference type="Proteomes" id="UP000230233"/>
    </source>
</evidence>
<dbReference type="SUPFAM" id="SSF54695">
    <property type="entry name" value="POZ domain"/>
    <property type="match status" value="1"/>
</dbReference>
<protein>
    <recommendedName>
        <fullName evidence="2">BTB domain-containing protein</fullName>
    </recommendedName>
</protein>
<dbReference type="InterPro" id="IPR002083">
    <property type="entry name" value="MATH/TRAF_dom"/>
</dbReference>
<proteinExistence type="predicted"/>
<dbReference type="CDD" id="cd18186">
    <property type="entry name" value="BTB_POZ_ZBTB_KLHL-like"/>
    <property type="match status" value="1"/>
</dbReference>
<gene>
    <name evidence="3" type="primary">Cnig_chr_II.g7425</name>
    <name evidence="3" type="ORF">B9Z55_007425</name>
</gene>
<organism evidence="3 4">
    <name type="scientific">Caenorhabditis nigoni</name>
    <dbReference type="NCBI Taxonomy" id="1611254"/>
    <lineage>
        <taxon>Eukaryota</taxon>
        <taxon>Metazoa</taxon>
        <taxon>Ecdysozoa</taxon>
        <taxon>Nematoda</taxon>
        <taxon>Chromadorea</taxon>
        <taxon>Rhabditida</taxon>
        <taxon>Rhabditina</taxon>
        <taxon>Rhabditomorpha</taxon>
        <taxon>Rhabditoidea</taxon>
        <taxon>Rhabditidae</taxon>
        <taxon>Peloderinae</taxon>
        <taxon>Caenorhabditis</taxon>
    </lineage>
</organism>
<feature type="domain" description="BTB" evidence="2">
    <location>
        <begin position="143"/>
        <end position="202"/>
    </location>
</feature>
<evidence type="ECO:0000259" key="2">
    <source>
        <dbReference type="PROSITE" id="PS50097"/>
    </source>
</evidence>
<dbReference type="InterPro" id="IPR052664">
    <property type="entry name" value="BTB-MATH_domain_protein"/>
</dbReference>
<dbReference type="InterPro" id="IPR008974">
    <property type="entry name" value="TRAF-like"/>
</dbReference>
<dbReference type="Gene3D" id="3.30.710.10">
    <property type="entry name" value="Potassium Channel Kv1.1, Chain A"/>
    <property type="match status" value="1"/>
</dbReference>
<dbReference type="SUPFAM" id="SSF49599">
    <property type="entry name" value="TRAF domain-like"/>
    <property type="match status" value="1"/>
</dbReference>
<name>A0A2G5V9R9_9PELO</name>
<dbReference type="CDD" id="cd00121">
    <property type="entry name" value="MATH"/>
    <property type="match status" value="1"/>
</dbReference>
<evidence type="ECO:0000313" key="3">
    <source>
        <dbReference type="EMBL" id="PIC48467.1"/>
    </source>
</evidence>
<dbReference type="Proteomes" id="UP000230233">
    <property type="component" value="Chromosome II"/>
</dbReference>
<dbReference type="SMART" id="SM00061">
    <property type="entry name" value="MATH"/>
    <property type="match status" value="1"/>
</dbReference>
<dbReference type="Pfam" id="PF00917">
    <property type="entry name" value="MATH"/>
    <property type="match status" value="1"/>
</dbReference>
<keyword evidence="4" id="KW-1185">Reference proteome</keyword>
<reference evidence="4" key="1">
    <citation type="submission" date="2017-10" db="EMBL/GenBank/DDBJ databases">
        <title>Rapid genome shrinkage in a self-fertile nematode reveals novel sperm competition proteins.</title>
        <authorList>
            <person name="Yin D."/>
            <person name="Schwarz E.M."/>
            <person name="Thomas C.G."/>
            <person name="Felde R.L."/>
            <person name="Korf I.F."/>
            <person name="Cutter A.D."/>
            <person name="Schartner C.M."/>
            <person name="Ralston E.J."/>
            <person name="Meyer B.J."/>
            <person name="Haag E.S."/>
        </authorList>
    </citation>
    <scope>NUCLEOTIDE SEQUENCE [LARGE SCALE GENOMIC DNA]</scope>
    <source>
        <strain evidence="4">JU1422</strain>
    </source>
</reference>
<dbReference type="AlphaFoldDB" id="A0A2G5V9R9"/>
<evidence type="ECO:0000256" key="1">
    <source>
        <dbReference type="SAM" id="Coils"/>
    </source>
</evidence>
<feature type="coiled-coil region" evidence="1">
    <location>
        <begin position="341"/>
        <end position="410"/>
    </location>
</feature>